<dbReference type="GO" id="GO:0071281">
    <property type="term" value="P:cellular response to iron ion"/>
    <property type="evidence" value="ECO:0007669"/>
    <property type="project" value="UniProtKB-ARBA"/>
</dbReference>
<dbReference type="STRING" id="44252.DJ90_931"/>
<dbReference type="Gene3D" id="1.10.3470.10">
    <property type="entry name" value="ABC transporter involved in vitamin B12 uptake, BtuC"/>
    <property type="match status" value="1"/>
</dbReference>
<feature type="transmembrane region" description="Helical" evidence="11">
    <location>
        <begin position="20"/>
        <end position="39"/>
    </location>
</feature>
<feature type="transmembrane region" description="Helical" evidence="11">
    <location>
        <begin position="263"/>
        <end position="280"/>
    </location>
</feature>
<dbReference type="InterPro" id="IPR037294">
    <property type="entry name" value="ABC_BtuC-like"/>
</dbReference>
<feature type="transmembrane region" description="Helical" evidence="11">
    <location>
        <begin position="100"/>
        <end position="120"/>
    </location>
</feature>
<evidence type="ECO:0000313" key="12">
    <source>
        <dbReference type="EMBL" id="KFN10631.1"/>
    </source>
</evidence>
<gene>
    <name evidence="12" type="ORF">DJ90_931</name>
</gene>
<accession>A0A091A2X6</accession>
<dbReference type="HOGENOM" id="CLU_028808_0_0_9"/>
<feature type="transmembrane region" description="Helical" evidence="11">
    <location>
        <begin position="140"/>
        <end position="165"/>
    </location>
</feature>
<feature type="transmembrane region" description="Helical" evidence="11">
    <location>
        <begin position="69"/>
        <end position="88"/>
    </location>
</feature>
<dbReference type="GO" id="GO:0043190">
    <property type="term" value="C:ATP-binding cassette (ABC) transporter complex"/>
    <property type="evidence" value="ECO:0007669"/>
    <property type="project" value="InterPro"/>
</dbReference>
<proteinExistence type="inferred from homology"/>
<feature type="transmembrane region" description="Helical" evidence="11">
    <location>
        <begin position="44"/>
        <end position="63"/>
    </location>
</feature>
<feature type="transmembrane region" description="Helical" evidence="11">
    <location>
        <begin position="229"/>
        <end position="251"/>
    </location>
</feature>
<dbReference type="AlphaFoldDB" id="A0A091A2X6"/>
<evidence type="ECO:0000256" key="3">
    <source>
        <dbReference type="ARBA" id="ARBA00022448"/>
    </source>
</evidence>
<keyword evidence="13" id="KW-1185">Reference proteome</keyword>
<evidence type="ECO:0000256" key="11">
    <source>
        <dbReference type="SAM" id="Phobius"/>
    </source>
</evidence>
<evidence type="ECO:0000256" key="5">
    <source>
        <dbReference type="ARBA" id="ARBA00022692"/>
    </source>
</evidence>
<dbReference type="PANTHER" id="PTHR30477:SF3">
    <property type="entry name" value="METAL TRANSPORT SYSTEM MEMBRANE PROTEIN CT_069-RELATED"/>
    <property type="match status" value="1"/>
</dbReference>
<dbReference type="Proteomes" id="UP000029278">
    <property type="component" value="Unassembled WGS sequence"/>
</dbReference>
<comment type="function">
    <text evidence="8">This protein is probably a component of a manganese permease, a binding protein-dependent, ATP-driven transport system.</text>
</comment>
<dbReference type="PATRIC" id="fig|44252.3.peg.1388"/>
<comment type="subcellular location">
    <subcellularLocation>
        <location evidence="1 10">Cell membrane</location>
        <topology evidence="1 10">Multi-pass membrane protein</topology>
    </subcellularLocation>
</comment>
<keyword evidence="6 11" id="KW-1133">Transmembrane helix</keyword>
<keyword evidence="3 10" id="KW-0813">Transport</keyword>
<protein>
    <recommendedName>
        <fullName evidence="9">Manganese transport system membrane protein MntC</fullName>
    </recommendedName>
</protein>
<evidence type="ECO:0000256" key="6">
    <source>
        <dbReference type="ARBA" id="ARBA00022989"/>
    </source>
</evidence>
<dbReference type="PANTHER" id="PTHR30477">
    <property type="entry name" value="ABC-TRANSPORTER METAL-BINDING PROTEIN"/>
    <property type="match status" value="1"/>
</dbReference>
<comment type="similarity">
    <text evidence="2 10">Belongs to the ABC-3 integral membrane protein family.</text>
</comment>
<sequence length="319" mass="33608">MNMLVNLISWITDPNMRWILAGSLLLGLGSGVIGSFAYLRKQSLLGDALAHAALPGICIAFMLSGVKSVGLFIIGAALAGMLATFGISAITRYSRIKQDAALGIVLSVFFGIGIVMLTKIQHSGNGNQSGLDKYMFGQAASMMLSDVYMMGAVAVLLILVSTLLFKEFKLVSFDPGFARGMGMNAAFLEQLLLFMTVVAVVIGIQAVGVVLVAALLITPAVAARYWTDALGFMVILAGLFGALSGVTGTLISGALSNLPTGPVTVLAATSLFLVSALFAPNRGLLAKWVRHWRNRSEVRQHVEGAVIRQNAGAMERGAE</sequence>
<evidence type="ECO:0000256" key="7">
    <source>
        <dbReference type="ARBA" id="ARBA00023136"/>
    </source>
</evidence>
<evidence type="ECO:0000256" key="10">
    <source>
        <dbReference type="RuleBase" id="RU003943"/>
    </source>
</evidence>
<evidence type="ECO:0000256" key="8">
    <source>
        <dbReference type="ARBA" id="ARBA00057828"/>
    </source>
</evidence>
<dbReference type="GO" id="GO:0055085">
    <property type="term" value="P:transmembrane transport"/>
    <property type="evidence" value="ECO:0007669"/>
    <property type="project" value="InterPro"/>
</dbReference>
<organism evidence="12 13">
    <name type="scientific">Paenibacillus macerans</name>
    <name type="common">Bacillus macerans</name>
    <dbReference type="NCBI Taxonomy" id="44252"/>
    <lineage>
        <taxon>Bacteria</taxon>
        <taxon>Bacillati</taxon>
        <taxon>Bacillota</taxon>
        <taxon>Bacilli</taxon>
        <taxon>Bacillales</taxon>
        <taxon>Paenibacillaceae</taxon>
        <taxon>Paenibacillus</taxon>
    </lineage>
</organism>
<name>A0A091A2X6_PAEMA</name>
<keyword evidence="5 10" id="KW-0812">Transmembrane</keyword>
<reference evidence="12 13" key="1">
    <citation type="submission" date="2014-04" db="EMBL/GenBank/DDBJ databases">
        <authorList>
            <person name="Bishop-Lilly K.A."/>
            <person name="Broomall S.M."/>
            <person name="Chain P.S."/>
            <person name="Chertkov O."/>
            <person name="Coyne S.R."/>
            <person name="Daligault H.E."/>
            <person name="Davenport K.W."/>
            <person name="Erkkila T."/>
            <person name="Frey K.G."/>
            <person name="Gibbons H.S."/>
            <person name="Gu W."/>
            <person name="Jaissle J."/>
            <person name="Johnson S.L."/>
            <person name="Koroleva G.I."/>
            <person name="Ladner J.T."/>
            <person name="Lo C.-C."/>
            <person name="Minogue T.D."/>
            <person name="Munk C."/>
            <person name="Palacios G.F."/>
            <person name="Redden C.L."/>
            <person name="Rosenzweig C.N."/>
            <person name="Scholz M.B."/>
            <person name="Teshima H."/>
            <person name="Xu Y."/>
        </authorList>
    </citation>
    <scope>NUCLEOTIDE SEQUENCE [LARGE SCALE GENOMIC DNA]</scope>
    <source>
        <strain evidence="12 13">8244</strain>
    </source>
</reference>
<evidence type="ECO:0000256" key="9">
    <source>
        <dbReference type="ARBA" id="ARBA00073179"/>
    </source>
</evidence>
<dbReference type="GO" id="GO:0010043">
    <property type="term" value="P:response to zinc ion"/>
    <property type="evidence" value="ECO:0007669"/>
    <property type="project" value="TreeGrafter"/>
</dbReference>
<feature type="transmembrane region" description="Helical" evidence="11">
    <location>
        <begin position="191"/>
        <end position="217"/>
    </location>
</feature>
<evidence type="ECO:0000256" key="1">
    <source>
        <dbReference type="ARBA" id="ARBA00004651"/>
    </source>
</evidence>
<dbReference type="EMBL" id="JMQA01000018">
    <property type="protein sequence ID" value="KFN10631.1"/>
    <property type="molecule type" value="Genomic_DNA"/>
</dbReference>
<dbReference type="SUPFAM" id="SSF81345">
    <property type="entry name" value="ABC transporter involved in vitamin B12 uptake, BtuC"/>
    <property type="match status" value="1"/>
</dbReference>
<keyword evidence="4" id="KW-1003">Cell membrane</keyword>
<dbReference type="CDD" id="cd06550">
    <property type="entry name" value="TM_ABC_iron-siderophores_like"/>
    <property type="match status" value="1"/>
</dbReference>
<evidence type="ECO:0000256" key="4">
    <source>
        <dbReference type="ARBA" id="ARBA00022475"/>
    </source>
</evidence>
<evidence type="ECO:0000256" key="2">
    <source>
        <dbReference type="ARBA" id="ARBA00008034"/>
    </source>
</evidence>
<dbReference type="Pfam" id="PF00950">
    <property type="entry name" value="ABC-3"/>
    <property type="match status" value="1"/>
</dbReference>
<dbReference type="InterPro" id="IPR001626">
    <property type="entry name" value="ABC_TroCD"/>
</dbReference>
<dbReference type="FunFam" id="1.10.3470.10:FF:000003">
    <property type="entry name" value="Iron ABC transporter permease SitD"/>
    <property type="match status" value="1"/>
</dbReference>
<keyword evidence="7 11" id="KW-0472">Membrane</keyword>
<evidence type="ECO:0000313" key="13">
    <source>
        <dbReference type="Proteomes" id="UP000029278"/>
    </source>
</evidence>
<comment type="caution">
    <text evidence="12">The sequence shown here is derived from an EMBL/GenBank/DDBJ whole genome shotgun (WGS) entry which is preliminary data.</text>
</comment>